<evidence type="ECO:0000313" key="2">
    <source>
        <dbReference type="Proteomes" id="UP001060215"/>
    </source>
</evidence>
<dbReference type="EMBL" id="CM045760">
    <property type="protein sequence ID" value="KAI8027604.1"/>
    <property type="molecule type" value="Genomic_DNA"/>
</dbReference>
<reference evidence="1 2" key="1">
    <citation type="journal article" date="2022" name="Plant J.">
        <title>Chromosome-level genome of Camellia lanceoleosa provides a valuable resource for understanding genome evolution and self-incompatibility.</title>
        <authorList>
            <person name="Gong W."/>
            <person name="Xiao S."/>
            <person name="Wang L."/>
            <person name="Liao Z."/>
            <person name="Chang Y."/>
            <person name="Mo W."/>
            <person name="Hu G."/>
            <person name="Li W."/>
            <person name="Zhao G."/>
            <person name="Zhu H."/>
            <person name="Hu X."/>
            <person name="Ji K."/>
            <person name="Xiang X."/>
            <person name="Song Q."/>
            <person name="Yuan D."/>
            <person name="Jin S."/>
            <person name="Zhang L."/>
        </authorList>
    </citation>
    <scope>NUCLEOTIDE SEQUENCE [LARGE SCALE GENOMIC DNA]</scope>
    <source>
        <strain evidence="1">SQ_2022a</strain>
    </source>
</reference>
<comment type="caution">
    <text evidence="1">The sequence shown here is derived from an EMBL/GenBank/DDBJ whole genome shotgun (WGS) entry which is preliminary data.</text>
</comment>
<proteinExistence type="predicted"/>
<name>A0ACC0IQP0_9ERIC</name>
<gene>
    <name evidence="1" type="ORF">LOK49_LG02G01270</name>
</gene>
<sequence length="1163" mass="132143">MIGLGEIARMLYSDRVLKACKTGWSHVGYVIHYKKNIQKLEDEIIGLEDEWRRIDGSAQRARDDARVVENDVRQWLLSAYGMKAEVEVFLLDMVRENKWCFKCSCPNMYWRYWLGKESEKKTARVINLKGEGTKFMTCPMSHRAPLPDAGFTFSAKYEAFDSRKLIFEEIMKTLQDPSIKMIGIYGTGGVGKTTMVEEVGQVAKRNRLFDSVAMTTVSKVVVKEKVQGELASQLGLTLDEFGRAGELLNRLNNGRKNLVILDDVWEPLDLAEIGIPTTDGGNNEPLVKLPEIGIPFTNGSNMVCKVVITSRKQRVCQMMQMSNELKVFPIKVLTNTEAWSLFTKMAEISVNSGIPPAAEDVCNECGGLPVAIRAVAAALKGKNNYAWIDAHTQLKNSKLRDIVDIDPKLFSSLKLSYDFLEPKDARSCFLLCSLFSEDAEISIEDLVRYSIGMRLLDQIHLNTVEDVSARVLTLVDGLKSSCLLLDGKNQNGVKMHDVIRDVAISIAEDEKGYLVKHDIKKWPEKGTYEHYSAMSLRFTRNIRELPNELECRGLHTLVLKSNHDYSGTDIPNNFFNGMENNLEVLDLSEIPLESLPSSLPKLVKLRMLSINGQLKRDTGLALLGRLRNLEILSLQNMKKVLLHDEDRTGFSELKYLEVKGCYDVEHLLGTPEMFLKTQPRRPPWSFCNLCKLIVERCRFTFLFSRSIARGLVQLQYLRINDCENMEEIIRNERQRDNEEIIFHHLKEMILFHLPSLRSFCSSTKNTSTIEANNSNPSQPLFCEKVAFPALEDLVISDLDNISGIAGDKQLKHPIKEEEEESFWKLRNLPCLRNLDIMGAENLKAIVVANKEGGAYNKPLVFPKLRSLQLYLLPNLKCFYGNYGPKEEEEEEYLQPQLLFDEKVAFPVLEDLKILSVHNISGIIEGKQFKLLAQEKERESFWQLKNLPLVRRLDIKSCPELKVIVVANKGAANDKPLIFSELRSLQLDYLNNLKSFYGNCGLEEEENEEGILKPLSLFNEKVVFPCLEELRIGSVANIEQIWNRTPLTNSFNKLTSLEVYKLYRLVHVAPLELLGSLQNLQSICITKCELLEEVFKTKRSNVGEEIVLGDEATSKQVGITHVLPQLERVFLTNLPCLISFCSGYKLAPSVQLSIEECPSLRPLM</sequence>
<accession>A0ACC0IQP0</accession>
<dbReference type="Proteomes" id="UP001060215">
    <property type="component" value="Chromosome 3"/>
</dbReference>
<protein>
    <submittedName>
        <fullName evidence="1">Disease resistance protein</fullName>
    </submittedName>
</protein>
<organism evidence="1 2">
    <name type="scientific">Camellia lanceoleosa</name>
    <dbReference type="NCBI Taxonomy" id="1840588"/>
    <lineage>
        <taxon>Eukaryota</taxon>
        <taxon>Viridiplantae</taxon>
        <taxon>Streptophyta</taxon>
        <taxon>Embryophyta</taxon>
        <taxon>Tracheophyta</taxon>
        <taxon>Spermatophyta</taxon>
        <taxon>Magnoliopsida</taxon>
        <taxon>eudicotyledons</taxon>
        <taxon>Gunneridae</taxon>
        <taxon>Pentapetalae</taxon>
        <taxon>asterids</taxon>
        <taxon>Ericales</taxon>
        <taxon>Theaceae</taxon>
        <taxon>Camellia</taxon>
    </lineage>
</organism>
<evidence type="ECO:0000313" key="1">
    <source>
        <dbReference type="EMBL" id="KAI8027604.1"/>
    </source>
</evidence>
<keyword evidence="2" id="KW-1185">Reference proteome</keyword>